<sequence>MATHHGGRAREATHWFATSHFWCLGCRACTQKGDTRCTSHRRFGERKGPGGGGGGFLPDGPPFPWTRRTSKSEQSTGFSFACHSPLRVFLFLGCPPSVSIDWIHDSRWMFRAMGQDRLADHDGTLGSYCESQSAHQLRREKRQAISIQRGPKIQRCRGDVPV</sequence>
<proteinExistence type="predicted"/>
<gene>
    <name evidence="2" type="ORF">VTK73DRAFT_8396</name>
</gene>
<reference evidence="2 3" key="1">
    <citation type="journal article" date="2024" name="Commun. Biol.">
        <title>Comparative genomic analysis of thermophilic fungi reveals convergent evolutionary adaptations and gene losses.</title>
        <authorList>
            <person name="Steindorff A.S."/>
            <person name="Aguilar-Pontes M.V."/>
            <person name="Robinson A.J."/>
            <person name="Andreopoulos B."/>
            <person name="LaButti K."/>
            <person name="Kuo A."/>
            <person name="Mondo S."/>
            <person name="Riley R."/>
            <person name="Otillar R."/>
            <person name="Haridas S."/>
            <person name="Lipzen A."/>
            <person name="Grimwood J."/>
            <person name="Schmutz J."/>
            <person name="Clum A."/>
            <person name="Reid I.D."/>
            <person name="Moisan M.C."/>
            <person name="Butler G."/>
            <person name="Nguyen T.T.M."/>
            <person name="Dewar K."/>
            <person name="Conant G."/>
            <person name="Drula E."/>
            <person name="Henrissat B."/>
            <person name="Hansel C."/>
            <person name="Singer S."/>
            <person name="Hutchinson M.I."/>
            <person name="de Vries R.P."/>
            <person name="Natvig D.O."/>
            <person name="Powell A.J."/>
            <person name="Tsang A."/>
            <person name="Grigoriev I.V."/>
        </authorList>
    </citation>
    <scope>NUCLEOTIDE SEQUENCE [LARGE SCALE GENOMIC DNA]</scope>
    <source>
        <strain evidence="2 3">ATCC 24622</strain>
    </source>
</reference>
<accession>A0ABR3W953</accession>
<organism evidence="2 3">
    <name type="scientific">Phialemonium thermophilum</name>
    <dbReference type="NCBI Taxonomy" id="223376"/>
    <lineage>
        <taxon>Eukaryota</taxon>
        <taxon>Fungi</taxon>
        <taxon>Dikarya</taxon>
        <taxon>Ascomycota</taxon>
        <taxon>Pezizomycotina</taxon>
        <taxon>Sordariomycetes</taxon>
        <taxon>Sordariomycetidae</taxon>
        <taxon>Cephalothecales</taxon>
        <taxon>Cephalothecaceae</taxon>
        <taxon>Phialemonium</taxon>
    </lineage>
</organism>
<evidence type="ECO:0000313" key="3">
    <source>
        <dbReference type="Proteomes" id="UP001586593"/>
    </source>
</evidence>
<feature type="region of interest" description="Disordered" evidence="1">
    <location>
        <begin position="40"/>
        <end position="70"/>
    </location>
</feature>
<keyword evidence="3" id="KW-1185">Reference proteome</keyword>
<name>A0ABR3W953_9PEZI</name>
<protein>
    <submittedName>
        <fullName evidence="2">Uncharacterized protein</fullName>
    </submittedName>
</protein>
<dbReference type="EMBL" id="JAZHXJ010000600">
    <property type="protein sequence ID" value="KAL1856343.1"/>
    <property type="molecule type" value="Genomic_DNA"/>
</dbReference>
<comment type="caution">
    <text evidence="2">The sequence shown here is derived from an EMBL/GenBank/DDBJ whole genome shotgun (WGS) entry which is preliminary data.</text>
</comment>
<evidence type="ECO:0000256" key="1">
    <source>
        <dbReference type="SAM" id="MobiDB-lite"/>
    </source>
</evidence>
<dbReference type="Proteomes" id="UP001586593">
    <property type="component" value="Unassembled WGS sequence"/>
</dbReference>
<evidence type="ECO:0000313" key="2">
    <source>
        <dbReference type="EMBL" id="KAL1856343.1"/>
    </source>
</evidence>